<accession>A0A3P8EIP3</accession>
<gene>
    <name evidence="6" type="ORF">SBAD_LOCUS11999</name>
</gene>
<feature type="transmembrane region" description="Helical" evidence="5">
    <location>
        <begin position="236"/>
        <end position="255"/>
    </location>
</feature>
<dbReference type="InterPro" id="IPR005828">
    <property type="entry name" value="MFS_sugar_transport-like"/>
</dbReference>
<dbReference type="GO" id="GO:0016020">
    <property type="term" value="C:membrane"/>
    <property type="evidence" value="ECO:0007669"/>
    <property type="project" value="UniProtKB-SubCell"/>
</dbReference>
<dbReference type="AlphaFoldDB" id="A0A3P8EIP3"/>
<feature type="transmembrane region" description="Helical" evidence="5">
    <location>
        <begin position="202"/>
        <end position="224"/>
    </location>
</feature>
<comment type="subcellular location">
    <subcellularLocation>
        <location evidence="1">Membrane</location>
        <topology evidence="1">Multi-pass membrane protein</topology>
    </subcellularLocation>
</comment>
<feature type="transmembrane region" description="Helical" evidence="5">
    <location>
        <begin position="110"/>
        <end position="134"/>
    </location>
</feature>
<evidence type="ECO:0000256" key="3">
    <source>
        <dbReference type="ARBA" id="ARBA00022989"/>
    </source>
</evidence>
<organism evidence="6 7">
    <name type="scientific">Soboliphyme baturini</name>
    <dbReference type="NCBI Taxonomy" id="241478"/>
    <lineage>
        <taxon>Eukaryota</taxon>
        <taxon>Metazoa</taxon>
        <taxon>Ecdysozoa</taxon>
        <taxon>Nematoda</taxon>
        <taxon>Enoplea</taxon>
        <taxon>Dorylaimia</taxon>
        <taxon>Dioctophymatida</taxon>
        <taxon>Dioctophymatoidea</taxon>
        <taxon>Soboliphymatidae</taxon>
        <taxon>Soboliphyme</taxon>
    </lineage>
</organism>
<evidence type="ECO:0008006" key="8">
    <source>
        <dbReference type="Google" id="ProtNLM"/>
    </source>
</evidence>
<keyword evidence="7" id="KW-1185">Reference proteome</keyword>
<evidence type="ECO:0000256" key="1">
    <source>
        <dbReference type="ARBA" id="ARBA00004141"/>
    </source>
</evidence>
<dbReference type="SUPFAM" id="SSF103473">
    <property type="entry name" value="MFS general substrate transporter"/>
    <property type="match status" value="1"/>
</dbReference>
<evidence type="ECO:0000256" key="2">
    <source>
        <dbReference type="ARBA" id="ARBA00022692"/>
    </source>
</evidence>
<dbReference type="Gene3D" id="1.20.1250.20">
    <property type="entry name" value="MFS general substrate transporter like domains"/>
    <property type="match status" value="1"/>
</dbReference>
<dbReference type="PANTHER" id="PTHR24064">
    <property type="entry name" value="SOLUTE CARRIER FAMILY 22 MEMBER"/>
    <property type="match status" value="1"/>
</dbReference>
<feature type="transmembrane region" description="Helical" evidence="5">
    <location>
        <begin position="146"/>
        <end position="167"/>
    </location>
</feature>
<name>A0A3P8EIP3_9BILA</name>
<evidence type="ECO:0000256" key="4">
    <source>
        <dbReference type="ARBA" id="ARBA00023136"/>
    </source>
</evidence>
<dbReference type="GO" id="GO:0022857">
    <property type="term" value="F:transmembrane transporter activity"/>
    <property type="evidence" value="ECO:0007669"/>
    <property type="project" value="InterPro"/>
</dbReference>
<evidence type="ECO:0000313" key="6">
    <source>
        <dbReference type="EMBL" id="VDP44634.1"/>
    </source>
</evidence>
<evidence type="ECO:0000313" key="7">
    <source>
        <dbReference type="Proteomes" id="UP000270296"/>
    </source>
</evidence>
<keyword evidence="3 5" id="KW-1133">Transmembrane helix</keyword>
<feature type="transmembrane region" description="Helical" evidence="5">
    <location>
        <begin position="174"/>
        <end position="196"/>
    </location>
</feature>
<sequence length="273" mass="30704">MPFLIGSLLLVPVSLWIKNWKTIQLLIAVFQTLSTLLYYLIPESPRWLIASNRMREAEIIIRRACNVNRTTLPPNLELIKHPEQQQWIKSGKKPNLFQILKSSEILTRTVVISVLWVATLLNCYAVLVCLADALNSERTVVDIDFFLRNTILGALELPSLILCLLISRYTVMNFFLALLAKTLAMTSLYTLCLFTVELFPTVIRNSAVGICSMVACIGVGIASYMRILSMVHFARYPSMVFGLFSLLSAFLVLLMPETRDATLPDSCLDAVVL</sequence>
<protein>
    <recommendedName>
        <fullName evidence="8">Major facilitator superfamily (MFS) profile domain-containing protein</fullName>
    </recommendedName>
</protein>
<dbReference type="Pfam" id="PF00083">
    <property type="entry name" value="Sugar_tr"/>
    <property type="match status" value="1"/>
</dbReference>
<dbReference type="Proteomes" id="UP000270296">
    <property type="component" value="Unassembled WGS sequence"/>
</dbReference>
<keyword evidence="4 5" id="KW-0472">Membrane</keyword>
<dbReference type="OrthoDB" id="5296287at2759"/>
<reference evidence="6 7" key="1">
    <citation type="submission" date="2018-11" db="EMBL/GenBank/DDBJ databases">
        <authorList>
            <consortium name="Pathogen Informatics"/>
        </authorList>
    </citation>
    <scope>NUCLEOTIDE SEQUENCE [LARGE SCALE GENOMIC DNA]</scope>
</reference>
<keyword evidence="2 5" id="KW-0812">Transmembrane</keyword>
<proteinExistence type="predicted"/>
<evidence type="ECO:0000256" key="5">
    <source>
        <dbReference type="SAM" id="Phobius"/>
    </source>
</evidence>
<dbReference type="EMBL" id="UZAM01016762">
    <property type="protein sequence ID" value="VDP44634.1"/>
    <property type="molecule type" value="Genomic_DNA"/>
</dbReference>
<dbReference type="InterPro" id="IPR036259">
    <property type="entry name" value="MFS_trans_sf"/>
</dbReference>
<feature type="transmembrane region" description="Helical" evidence="5">
    <location>
        <begin position="25"/>
        <end position="41"/>
    </location>
</feature>